<dbReference type="Pfam" id="PF10014">
    <property type="entry name" value="2OG-Fe_Oxy_2"/>
    <property type="match status" value="1"/>
</dbReference>
<dbReference type="HOGENOM" id="CLU_078728_0_0_7"/>
<protein>
    <recommendedName>
        <fullName evidence="3">2OG-Fe dioxygenase family protein</fullName>
    </recommendedName>
</protein>
<accession>D0LPZ5</accession>
<dbReference type="GO" id="GO:0051213">
    <property type="term" value="F:dioxygenase activity"/>
    <property type="evidence" value="ECO:0007669"/>
    <property type="project" value="InterPro"/>
</dbReference>
<dbReference type="OrthoDB" id="6681382at2"/>
<keyword evidence="2" id="KW-1185">Reference proteome</keyword>
<dbReference type="InterPro" id="IPR018724">
    <property type="entry name" value="2OG-Fe_dioxygenase"/>
</dbReference>
<dbReference type="Gene3D" id="2.60.120.620">
    <property type="entry name" value="q2cbj1_9rhob like domain"/>
    <property type="match status" value="1"/>
</dbReference>
<dbReference type="eggNOG" id="COG4340">
    <property type="taxonomic scope" value="Bacteria"/>
</dbReference>
<dbReference type="AlphaFoldDB" id="D0LPZ5"/>
<evidence type="ECO:0000313" key="1">
    <source>
        <dbReference type="EMBL" id="ACY17032.1"/>
    </source>
</evidence>
<sequence>MTTRTAQGGISQTTPIATSHFIRNDLARQGYSLVKAADISISAAMHTAWESIRAEYSSLPADEFLPDGGAYRYRRYDRFYFHPATGELHLLPHGNYFQDTDINAVTGGIVRSFEPLSPETVANPFLRELIRFDFANFPLRDAEQGQHPWQVDVHQIHVVAQPDELGLPTPEGVHRDGAQFVTVHLAQIDNTVGGLVKVYDDDKTLLAGILLRDILDTYVLDDTSRWHGASPIRSSDGVRPAQRGILTFDFHYTPGLRPPG</sequence>
<dbReference type="KEGG" id="hoh:Hoch_4540"/>
<dbReference type="EMBL" id="CP001804">
    <property type="protein sequence ID" value="ACY17032.1"/>
    <property type="molecule type" value="Genomic_DNA"/>
</dbReference>
<reference evidence="1 2" key="1">
    <citation type="journal article" date="2010" name="Stand. Genomic Sci.">
        <title>Complete genome sequence of Haliangium ochraceum type strain (SMP-2).</title>
        <authorList>
            <consortium name="US DOE Joint Genome Institute (JGI-PGF)"/>
            <person name="Ivanova N."/>
            <person name="Daum C."/>
            <person name="Lang E."/>
            <person name="Abt B."/>
            <person name="Kopitz M."/>
            <person name="Saunders E."/>
            <person name="Lapidus A."/>
            <person name="Lucas S."/>
            <person name="Glavina Del Rio T."/>
            <person name="Nolan M."/>
            <person name="Tice H."/>
            <person name="Copeland A."/>
            <person name="Cheng J.F."/>
            <person name="Chen F."/>
            <person name="Bruce D."/>
            <person name="Goodwin L."/>
            <person name="Pitluck S."/>
            <person name="Mavromatis K."/>
            <person name="Pati A."/>
            <person name="Mikhailova N."/>
            <person name="Chen A."/>
            <person name="Palaniappan K."/>
            <person name="Land M."/>
            <person name="Hauser L."/>
            <person name="Chang Y.J."/>
            <person name="Jeffries C.D."/>
            <person name="Detter J.C."/>
            <person name="Brettin T."/>
            <person name="Rohde M."/>
            <person name="Goker M."/>
            <person name="Bristow J."/>
            <person name="Markowitz V."/>
            <person name="Eisen J.A."/>
            <person name="Hugenholtz P."/>
            <person name="Kyrpides N.C."/>
            <person name="Klenk H.P."/>
        </authorList>
    </citation>
    <scope>NUCLEOTIDE SEQUENCE [LARGE SCALE GENOMIC DNA]</scope>
    <source>
        <strain evidence="2">DSM 14365 / CIP 107738 / JCM 11303 / AJ 13395 / SMP-2</strain>
    </source>
</reference>
<dbReference type="RefSeq" id="WP_012829630.1">
    <property type="nucleotide sequence ID" value="NC_013440.1"/>
</dbReference>
<dbReference type="Proteomes" id="UP000001880">
    <property type="component" value="Chromosome"/>
</dbReference>
<name>D0LPZ5_HALO1</name>
<evidence type="ECO:0008006" key="3">
    <source>
        <dbReference type="Google" id="ProtNLM"/>
    </source>
</evidence>
<proteinExistence type="predicted"/>
<dbReference type="STRING" id="502025.Hoch_4540"/>
<gene>
    <name evidence="1" type="ordered locus">Hoch_4540</name>
</gene>
<evidence type="ECO:0000313" key="2">
    <source>
        <dbReference type="Proteomes" id="UP000001880"/>
    </source>
</evidence>
<organism evidence="1 2">
    <name type="scientific">Haliangium ochraceum (strain DSM 14365 / JCM 11303 / SMP-2)</name>
    <dbReference type="NCBI Taxonomy" id="502025"/>
    <lineage>
        <taxon>Bacteria</taxon>
        <taxon>Pseudomonadati</taxon>
        <taxon>Myxococcota</taxon>
        <taxon>Polyangia</taxon>
        <taxon>Haliangiales</taxon>
        <taxon>Kofleriaceae</taxon>
        <taxon>Haliangium</taxon>
    </lineage>
</organism>